<feature type="transmembrane region" description="Helical" evidence="1">
    <location>
        <begin position="31"/>
        <end position="54"/>
    </location>
</feature>
<organism evidence="2 3">
    <name type="scientific">Azotobacter bryophylli</name>
    <dbReference type="NCBI Taxonomy" id="1986537"/>
    <lineage>
        <taxon>Bacteria</taxon>
        <taxon>Pseudomonadati</taxon>
        <taxon>Pseudomonadota</taxon>
        <taxon>Gammaproteobacteria</taxon>
        <taxon>Pseudomonadales</taxon>
        <taxon>Pseudomonadaceae</taxon>
        <taxon>Azotobacter</taxon>
    </lineage>
</organism>
<name>A0ABV7ASL8_9GAMM</name>
<evidence type="ECO:0000313" key="2">
    <source>
        <dbReference type="EMBL" id="MFC2972317.1"/>
    </source>
</evidence>
<accession>A0ABV7ASL8</accession>
<proteinExistence type="predicted"/>
<feature type="transmembrane region" description="Helical" evidence="1">
    <location>
        <begin position="60"/>
        <end position="80"/>
    </location>
</feature>
<evidence type="ECO:0000256" key="1">
    <source>
        <dbReference type="SAM" id="Phobius"/>
    </source>
</evidence>
<keyword evidence="1" id="KW-0812">Transmembrane</keyword>
<evidence type="ECO:0000313" key="3">
    <source>
        <dbReference type="Proteomes" id="UP001595457"/>
    </source>
</evidence>
<gene>
    <name evidence="2" type="ORF">ACFOJE_08865</name>
</gene>
<reference evidence="3" key="1">
    <citation type="journal article" date="2019" name="Int. J. Syst. Evol. Microbiol.">
        <title>The Global Catalogue of Microorganisms (GCM) 10K type strain sequencing project: providing services to taxonomists for standard genome sequencing and annotation.</title>
        <authorList>
            <consortium name="The Broad Institute Genomics Platform"/>
            <consortium name="The Broad Institute Genome Sequencing Center for Infectious Disease"/>
            <person name="Wu L."/>
            <person name="Ma J."/>
        </authorList>
    </citation>
    <scope>NUCLEOTIDE SEQUENCE [LARGE SCALE GENOMIC DNA]</scope>
    <source>
        <strain evidence="3">KCTC 62195</strain>
    </source>
</reference>
<dbReference type="EMBL" id="JBHRSJ010000016">
    <property type="protein sequence ID" value="MFC2972317.1"/>
    <property type="molecule type" value="Genomic_DNA"/>
</dbReference>
<keyword evidence="1" id="KW-1133">Transmembrane helix</keyword>
<comment type="caution">
    <text evidence="2">The sequence shown here is derived from an EMBL/GenBank/DDBJ whole genome shotgun (WGS) entry which is preliminary data.</text>
</comment>
<dbReference type="PANTHER" id="PTHR34351:SF1">
    <property type="entry name" value="SLR1927 PROTEIN"/>
    <property type="match status" value="1"/>
</dbReference>
<sequence length="319" mass="35492">MLAERANHFRERWMNRRSPAADSVRLTQRRIFIIPSRVGLGFCLSLLLMLLAAVNYQNSLAYALTFLLGSVFLVSILHTFRNLAGLSLRAGTVPAVFAGEQASFRVHLTSEGQAHQAVALGWTNGPLQTLDVPAEGACEAVLTLPTERRGWLRAPRMRVESRFPLGLLVAWSWVDLQQRALVYPRPLRGELPWSAGRAMDSEEQGQRLQSLGADDYQGLRAYQPGDSRCRLHWKAYSRGQGLLVKEFAAFGGGELLLDFDGLEGDQESRLSLLCHWVLQLSSSQQRFVLRLPDRVLGPGSGEAHRSACLQALALFREGE</sequence>
<dbReference type="PANTHER" id="PTHR34351">
    <property type="entry name" value="SLR1927 PROTEIN-RELATED"/>
    <property type="match status" value="1"/>
</dbReference>
<keyword evidence="1" id="KW-0472">Membrane</keyword>
<dbReference type="RefSeq" id="WP_377813959.1">
    <property type="nucleotide sequence ID" value="NZ_JBHRSJ010000016.1"/>
</dbReference>
<dbReference type="Proteomes" id="UP001595457">
    <property type="component" value="Unassembled WGS sequence"/>
</dbReference>
<keyword evidence="3" id="KW-1185">Reference proteome</keyword>
<protein>
    <submittedName>
        <fullName evidence="2">DUF58 domain-containing protein</fullName>
    </submittedName>
</protein>